<proteinExistence type="predicted"/>
<dbReference type="EMBL" id="MCFE01000272">
    <property type="protein sequence ID" value="ORX92511.1"/>
    <property type="molecule type" value="Genomic_DNA"/>
</dbReference>
<dbReference type="AlphaFoldDB" id="A0A1Y1Y3B5"/>
<gene>
    <name evidence="2" type="ORF">K493DRAFT_43187</name>
</gene>
<evidence type="ECO:0000313" key="2">
    <source>
        <dbReference type="EMBL" id="ORX92511.1"/>
    </source>
</evidence>
<keyword evidence="3" id="KW-1185">Reference proteome</keyword>
<comment type="caution">
    <text evidence="2">The sequence shown here is derived from an EMBL/GenBank/DDBJ whole genome shotgun (WGS) entry which is preliminary data.</text>
</comment>
<evidence type="ECO:0000256" key="1">
    <source>
        <dbReference type="SAM" id="SignalP"/>
    </source>
</evidence>
<evidence type="ECO:0000313" key="3">
    <source>
        <dbReference type="Proteomes" id="UP000193498"/>
    </source>
</evidence>
<accession>A0A1Y1Y3B5</accession>
<protein>
    <recommendedName>
        <fullName evidence="4">Secreted protein</fullName>
    </recommendedName>
</protein>
<organism evidence="2 3">
    <name type="scientific">Basidiobolus meristosporus CBS 931.73</name>
    <dbReference type="NCBI Taxonomy" id="1314790"/>
    <lineage>
        <taxon>Eukaryota</taxon>
        <taxon>Fungi</taxon>
        <taxon>Fungi incertae sedis</taxon>
        <taxon>Zoopagomycota</taxon>
        <taxon>Entomophthoromycotina</taxon>
        <taxon>Basidiobolomycetes</taxon>
        <taxon>Basidiobolales</taxon>
        <taxon>Basidiobolaceae</taxon>
        <taxon>Basidiobolus</taxon>
    </lineage>
</organism>
<evidence type="ECO:0008006" key="4">
    <source>
        <dbReference type="Google" id="ProtNLM"/>
    </source>
</evidence>
<dbReference type="Proteomes" id="UP000193498">
    <property type="component" value="Unassembled WGS sequence"/>
</dbReference>
<feature type="chain" id="PRO_5010989243" description="Secreted protein" evidence="1">
    <location>
        <begin position="26"/>
        <end position="81"/>
    </location>
</feature>
<sequence>MPGLLPGVCLAGLCWFIGRISPVTRKWIGCWCEQALGRSGYFRLGCTLRIACRTFSCKKGSQATGLAWFSEFRINSVTGRF</sequence>
<reference evidence="2 3" key="1">
    <citation type="submission" date="2016-07" db="EMBL/GenBank/DDBJ databases">
        <title>Pervasive Adenine N6-methylation of Active Genes in Fungi.</title>
        <authorList>
            <consortium name="DOE Joint Genome Institute"/>
            <person name="Mondo S.J."/>
            <person name="Dannebaum R.O."/>
            <person name="Kuo R.C."/>
            <person name="Labutti K."/>
            <person name="Haridas S."/>
            <person name="Kuo A."/>
            <person name="Salamov A."/>
            <person name="Ahrendt S.R."/>
            <person name="Lipzen A."/>
            <person name="Sullivan W."/>
            <person name="Andreopoulos W.B."/>
            <person name="Clum A."/>
            <person name="Lindquist E."/>
            <person name="Daum C."/>
            <person name="Ramamoorthy G.K."/>
            <person name="Gryganskyi A."/>
            <person name="Culley D."/>
            <person name="Magnuson J.K."/>
            <person name="James T.Y."/>
            <person name="O'Malley M.A."/>
            <person name="Stajich J.E."/>
            <person name="Spatafora J.W."/>
            <person name="Visel A."/>
            <person name="Grigoriev I.V."/>
        </authorList>
    </citation>
    <scope>NUCLEOTIDE SEQUENCE [LARGE SCALE GENOMIC DNA]</scope>
    <source>
        <strain evidence="2 3">CBS 931.73</strain>
    </source>
</reference>
<feature type="signal peptide" evidence="1">
    <location>
        <begin position="1"/>
        <end position="25"/>
    </location>
</feature>
<dbReference type="InParanoid" id="A0A1Y1Y3B5"/>
<keyword evidence="1" id="KW-0732">Signal</keyword>
<name>A0A1Y1Y3B5_9FUNG</name>